<evidence type="ECO:0000256" key="1">
    <source>
        <dbReference type="ARBA" id="ARBA00010641"/>
    </source>
</evidence>
<dbReference type="Gene3D" id="1.10.10.10">
    <property type="entry name" value="Winged helix-like DNA-binding domain superfamily/Winged helix DNA-binding domain"/>
    <property type="match status" value="1"/>
</dbReference>
<dbReference type="GO" id="GO:0016987">
    <property type="term" value="F:sigma factor activity"/>
    <property type="evidence" value="ECO:0007669"/>
    <property type="project" value="UniProtKB-KW"/>
</dbReference>
<dbReference type="Pfam" id="PF04542">
    <property type="entry name" value="Sigma70_r2"/>
    <property type="match status" value="1"/>
</dbReference>
<dbReference type="Gene3D" id="1.10.1740.10">
    <property type="match status" value="1"/>
</dbReference>
<evidence type="ECO:0000256" key="2">
    <source>
        <dbReference type="ARBA" id="ARBA00023015"/>
    </source>
</evidence>
<keyword evidence="4" id="KW-0804">Transcription</keyword>
<evidence type="ECO:0000256" key="3">
    <source>
        <dbReference type="ARBA" id="ARBA00023082"/>
    </source>
</evidence>
<dbReference type="PANTHER" id="PTHR43133">
    <property type="entry name" value="RNA POLYMERASE ECF-TYPE SIGMA FACTO"/>
    <property type="match status" value="1"/>
</dbReference>
<keyword evidence="2" id="KW-0805">Transcription regulation</keyword>
<evidence type="ECO:0000313" key="8">
    <source>
        <dbReference type="Proteomes" id="UP000193224"/>
    </source>
</evidence>
<sequence length="206" mass="23279">MNTALSGPLNWQSRCHLAPVTTVRDDTTYTRGVDVREDHALTDLKRELIALLPRLRRFARSLTRSVPEADDLVQEACLRALSRAHQWDPAQPLDRWMFRITRNLWISEMRKRTVRLGQGHVPADESHELVTHETGETAAAVTELRKQIYMLPEELSAVLLTISVEGYSYAEAAELFDIPIGTVMSRIHRARRTLAAQIAEPTGAST</sequence>
<gene>
    <name evidence="7" type="primary">sigH_2</name>
    <name evidence="7" type="ORF">ROA7745_03828</name>
</gene>
<dbReference type="Proteomes" id="UP000193224">
    <property type="component" value="Unassembled WGS sequence"/>
</dbReference>
<keyword evidence="8" id="KW-1185">Reference proteome</keyword>
<evidence type="ECO:0000259" key="5">
    <source>
        <dbReference type="Pfam" id="PF04542"/>
    </source>
</evidence>
<dbReference type="Pfam" id="PF08281">
    <property type="entry name" value="Sigma70_r4_2"/>
    <property type="match status" value="1"/>
</dbReference>
<dbReference type="NCBIfam" id="TIGR02937">
    <property type="entry name" value="sigma70-ECF"/>
    <property type="match status" value="1"/>
</dbReference>
<dbReference type="InterPro" id="IPR039425">
    <property type="entry name" value="RNA_pol_sigma-70-like"/>
</dbReference>
<dbReference type="CDD" id="cd06171">
    <property type="entry name" value="Sigma70_r4"/>
    <property type="match status" value="1"/>
</dbReference>
<dbReference type="InterPro" id="IPR007627">
    <property type="entry name" value="RNA_pol_sigma70_r2"/>
</dbReference>
<dbReference type="InterPro" id="IPR014284">
    <property type="entry name" value="RNA_pol_sigma-70_dom"/>
</dbReference>
<dbReference type="EMBL" id="FWXB01000018">
    <property type="protein sequence ID" value="SMC13966.1"/>
    <property type="molecule type" value="Genomic_DNA"/>
</dbReference>
<name>A0A1X7BWF8_9RHOB</name>
<dbReference type="InterPro" id="IPR013325">
    <property type="entry name" value="RNA_pol_sigma_r2"/>
</dbReference>
<organism evidence="7 8">
    <name type="scientific">Roseovarius aestuarii</name>
    <dbReference type="NCBI Taxonomy" id="475083"/>
    <lineage>
        <taxon>Bacteria</taxon>
        <taxon>Pseudomonadati</taxon>
        <taxon>Pseudomonadota</taxon>
        <taxon>Alphaproteobacteria</taxon>
        <taxon>Rhodobacterales</taxon>
        <taxon>Roseobacteraceae</taxon>
        <taxon>Roseovarius</taxon>
    </lineage>
</organism>
<dbReference type="InterPro" id="IPR036388">
    <property type="entry name" value="WH-like_DNA-bd_sf"/>
</dbReference>
<accession>A0A1X7BWF8</accession>
<feature type="domain" description="RNA polymerase sigma-70 region 2" evidence="5">
    <location>
        <begin position="51"/>
        <end position="113"/>
    </location>
</feature>
<dbReference type="InterPro" id="IPR013249">
    <property type="entry name" value="RNA_pol_sigma70_r4_t2"/>
</dbReference>
<comment type="similarity">
    <text evidence="1">Belongs to the sigma-70 factor family. ECF subfamily.</text>
</comment>
<dbReference type="PANTHER" id="PTHR43133:SF25">
    <property type="entry name" value="RNA POLYMERASE SIGMA FACTOR RFAY-RELATED"/>
    <property type="match status" value="1"/>
</dbReference>
<evidence type="ECO:0000259" key="6">
    <source>
        <dbReference type="Pfam" id="PF08281"/>
    </source>
</evidence>
<evidence type="ECO:0000313" key="7">
    <source>
        <dbReference type="EMBL" id="SMC13966.1"/>
    </source>
</evidence>
<dbReference type="AlphaFoldDB" id="A0A1X7BWF8"/>
<dbReference type="SUPFAM" id="SSF88946">
    <property type="entry name" value="Sigma2 domain of RNA polymerase sigma factors"/>
    <property type="match status" value="1"/>
</dbReference>
<keyword evidence="3" id="KW-0731">Sigma factor</keyword>
<dbReference type="GO" id="GO:0003677">
    <property type="term" value="F:DNA binding"/>
    <property type="evidence" value="ECO:0007669"/>
    <property type="project" value="InterPro"/>
</dbReference>
<dbReference type="InterPro" id="IPR013324">
    <property type="entry name" value="RNA_pol_sigma_r3/r4-like"/>
</dbReference>
<dbReference type="SUPFAM" id="SSF88659">
    <property type="entry name" value="Sigma3 and sigma4 domains of RNA polymerase sigma factors"/>
    <property type="match status" value="1"/>
</dbReference>
<protein>
    <submittedName>
        <fullName evidence="7">ECF RNA polymerase sigma factor SigH</fullName>
    </submittedName>
</protein>
<reference evidence="7 8" key="1">
    <citation type="submission" date="2017-03" db="EMBL/GenBank/DDBJ databases">
        <authorList>
            <person name="Afonso C.L."/>
            <person name="Miller P.J."/>
            <person name="Scott M.A."/>
            <person name="Spackman E."/>
            <person name="Goraichik I."/>
            <person name="Dimitrov K.M."/>
            <person name="Suarez D.L."/>
            <person name="Swayne D.E."/>
        </authorList>
    </citation>
    <scope>NUCLEOTIDE SEQUENCE [LARGE SCALE GENOMIC DNA]</scope>
    <source>
        <strain evidence="7 8">CECT 7745</strain>
    </source>
</reference>
<evidence type="ECO:0000256" key="4">
    <source>
        <dbReference type="ARBA" id="ARBA00023163"/>
    </source>
</evidence>
<proteinExistence type="inferred from homology"/>
<feature type="domain" description="RNA polymerase sigma factor 70 region 4 type 2" evidence="6">
    <location>
        <begin position="143"/>
        <end position="194"/>
    </location>
</feature>
<dbReference type="OrthoDB" id="9803470at2"/>
<dbReference type="GO" id="GO:0006352">
    <property type="term" value="P:DNA-templated transcription initiation"/>
    <property type="evidence" value="ECO:0007669"/>
    <property type="project" value="InterPro"/>
</dbReference>